<feature type="compositionally biased region" description="Basic and acidic residues" evidence="2">
    <location>
        <begin position="1"/>
        <end position="16"/>
    </location>
</feature>
<comment type="caution">
    <text evidence="4">The sequence shown here is derived from an EMBL/GenBank/DDBJ whole genome shotgun (WGS) entry which is preliminary data.</text>
</comment>
<evidence type="ECO:0000259" key="3">
    <source>
        <dbReference type="Pfam" id="PF01927"/>
    </source>
</evidence>
<keyword evidence="5" id="KW-1185">Reference proteome</keyword>
<reference evidence="4 5" key="1">
    <citation type="submission" date="2024-03" db="EMBL/GenBank/DDBJ databases">
        <title>The Acrasis kona genome and developmental transcriptomes reveal deep origins of eukaryotic multicellular pathways.</title>
        <authorList>
            <person name="Sheikh S."/>
            <person name="Fu C.-J."/>
            <person name="Brown M.W."/>
            <person name="Baldauf S.L."/>
        </authorList>
    </citation>
    <scope>NUCLEOTIDE SEQUENCE [LARGE SCALE GENOMIC DNA]</scope>
    <source>
        <strain evidence="4 5">ATCC MYA-3509</strain>
    </source>
</reference>
<dbReference type="AlphaFoldDB" id="A0AAW2ZLC4"/>
<protein>
    <submittedName>
        <fullName evidence="4">Pomgnt2</fullName>
    </submittedName>
</protein>
<evidence type="ECO:0000313" key="4">
    <source>
        <dbReference type="EMBL" id="KAL0490668.1"/>
    </source>
</evidence>
<sequence length="224" mass="26203">MDAEHHEEDINKDNSHEQGGNTAKYIADSSVPGISKFLRMMGIDCACDCSYTDAYIIFIARSEDRIIITRSSKLHARLQSYENKKAKLERQLEKAKNTGDEEYIEIIQDELDEIKPLKYYWVESLGRENQILDVTGHFKIRYIPELLFSRCVKCNGKVRRVVNKNDIKDKVYELTLEKNDYFVQCEKCDNVYYGNEQGNAFQKKLWKSARDLCNRLSYEDTTSH</sequence>
<feature type="domain" description="Mut7-C RNAse" evidence="3">
    <location>
        <begin position="24"/>
        <end position="198"/>
    </location>
</feature>
<name>A0AAW2ZLC4_9EUKA</name>
<evidence type="ECO:0000256" key="2">
    <source>
        <dbReference type="SAM" id="MobiDB-lite"/>
    </source>
</evidence>
<organism evidence="4 5">
    <name type="scientific">Acrasis kona</name>
    <dbReference type="NCBI Taxonomy" id="1008807"/>
    <lineage>
        <taxon>Eukaryota</taxon>
        <taxon>Discoba</taxon>
        <taxon>Heterolobosea</taxon>
        <taxon>Tetramitia</taxon>
        <taxon>Eutetramitia</taxon>
        <taxon>Acrasidae</taxon>
        <taxon>Acrasis</taxon>
    </lineage>
</organism>
<dbReference type="Proteomes" id="UP001431209">
    <property type="component" value="Unassembled WGS sequence"/>
</dbReference>
<evidence type="ECO:0000313" key="5">
    <source>
        <dbReference type="Proteomes" id="UP001431209"/>
    </source>
</evidence>
<accession>A0AAW2ZLC4</accession>
<proteinExistence type="predicted"/>
<dbReference type="EMBL" id="JAOPGA020001708">
    <property type="protein sequence ID" value="KAL0490668.1"/>
    <property type="molecule type" value="Genomic_DNA"/>
</dbReference>
<feature type="coiled-coil region" evidence="1">
    <location>
        <begin position="71"/>
        <end position="105"/>
    </location>
</feature>
<dbReference type="PANTHER" id="PTHR39081:SF1">
    <property type="entry name" value="MUT7-C RNASE DOMAIN-CONTAINING PROTEIN"/>
    <property type="match status" value="1"/>
</dbReference>
<gene>
    <name evidence="4" type="ORF">AKO1_003964</name>
</gene>
<dbReference type="InterPro" id="IPR002782">
    <property type="entry name" value="Mut7-C_RNAse_dom"/>
</dbReference>
<dbReference type="PANTHER" id="PTHR39081">
    <property type="entry name" value="MUT7-C DOMAIN-CONTAINING PROTEIN"/>
    <property type="match status" value="1"/>
</dbReference>
<keyword evidence="1" id="KW-0175">Coiled coil</keyword>
<evidence type="ECO:0000256" key="1">
    <source>
        <dbReference type="SAM" id="Coils"/>
    </source>
</evidence>
<dbReference type="Pfam" id="PF01927">
    <property type="entry name" value="Mut7-C"/>
    <property type="match status" value="1"/>
</dbReference>
<feature type="region of interest" description="Disordered" evidence="2">
    <location>
        <begin position="1"/>
        <end position="23"/>
    </location>
</feature>